<evidence type="ECO:0000256" key="1">
    <source>
        <dbReference type="SAM" id="Phobius"/>
    </source>
</evidence>
<dbReference type="OrthoDB" id="1706490at2"/>
<dbReference type="RefSeq" id="WP_093211638.1">
    <property type="nucleotide sequence ID" value="NZ_FNFL01000001.1"/>
</dbReference>
<feature type="transmembrane region" description="Helical" evidence="1">
    <location>
        <begin position="67"/>
        <end position="86"/>
    </location>
</feature>
<dbReference type="STRING" id="407036.SAMN05216243_1021"/>
<dbReference type="PANTHER" id="PTHR39177:SF1">
    <property type="entry name" value="ABC TRANSPORTER PERMEASE YTRC-RELATED"/>
    <property type="match status" value="1"/>
</dbReference>
<gene>
    <name evidence="2" type="ORF">SAMN05216243_1021</name>
</gene>
<feature type="transmembrane region" description="Helical" evidence="1">
    <location>
        <begin position="177"/>
        <end position="197"/>
    </location>
</feature>
<organism evidence="2 3">
    <name type="scientific">Sediminibacillus albus</name>
    <dbReference type="NCBI Taxonomy" id="407036"/>
    <lineage>
        <taxon>Bacteria</taxon>
        <taxon>Bacillati</taxon>
        <taxon>Bacillota</taxon>
        <taxon>Bacilli</taxon>
        <taxon>Bacillales</taxon>
        <taxon>Bacillaceae</taxon>
        <taxon>Sediminibacillus</taxon>
    </lineage>
</organism>
<evidence type="ECO:0000313" key="3">
    <source>
        <dbReference type="Proteomes" id="UP000198694"/>
    </source>
</evidence>
<keyword evidence="1" id="KW-0812">Transmembrane</keyword>
<protein>
    <submittedName>
        <fullName evidence="2">ABC-2 type transport system permease protein</fullName>
    </submittedName>
</protein>
<dbReference type="Proteomes" id="UP000198694">
    <property type="component" value="Unassembled WGS sequence"/>
</dbReference>
<feature type="transmembrane region" description="Helical" evidence="1">
    <location>
        <begin position="298"/>
        <end position="320"/>
    </location>
</feature>
<dbReference type="InterPro" id="IPR053046">
    <property type="entry name" value="ABC-5_transporter"/>
</dbReference>
<reference evidence="2 3" key="1">
    <citation type="submission" date="2016-10" db="EMBL/GenBank/DDBJ databases">
        <authorList>
            <person name="de Groot N.N."/>
        </authorList>
    </citation>
    <scope>NUCLEOTIDE SEQUENCE [LARGE SCALE GENOMIC DNA]</scope>
    <source>
        <strain evidence="2 3">CGMCC 1.6502</strain>
    </source>
</reference>
<feature type="transmembrane region" description="Helical" evidence="1">
    <location>
        <begin position="234"/>
        <end position="254"/>
    </location>
</feature>
<dbReference type="AlphaFoldDB" id="A0A1G8WW76"/>
<keyword evidence="1" id="KW-0472">Membrane</keyword>
<keyword evidence="3" id="KW-1185">Reference proteome</keyword>
<feature type="transmembrane region" description="Helical" evidence="1">
    <location>
        <begin position="144"/>
        <end position="165"/>
    </location>
</feature>
<dbReference type="PANTHER" id="PTHR39177">
    <property type="entry name" value="ABC TRANSPORTER PERMEASE YTRC-RELATED"/>
    <property type="match status" value="1"/>
</dbReference>
<accession>A0A1G8WW76</accession>
<feature type="transmembrane region" description="Helical" evidence="1">
    <location>
        <begin position="274"/>
        <end position="292"/>
    </location>
</feature>
<feature type="transmembrane region" description="Helical" evidence="1">
    <location>
        <begin position="21"/>
        <end position="41"/>
    </location>
</feature>
<evidence type="ECO:0000313" key="2">
    <source>
        <dbReference type="EMBL" id="SDJ82337.1"/>
    </source>
</evidence>
<name>A0A1G8WW76_9BACI</name>
<feature type="transmembrane region" description="Helical" evidence="1">
    <location>
        <begin position="332"/>
        <end position="354"/>
    </location>
</feature>
<dbReference type="EMBL" id="FNFL01000001">
    <property type="protein sequence ID" value="SDJ82337.1"/>
    <property type="molecule type" value="Genomic_DNA"/>
</dbReference>
<keyword evidence="1" id="KW-1133">Transmembrane helix</keyword>
<proteinExistence type="predicted"/>
<feature type="transmembrane region" description="Helical" evidence="1">
    <location>
        <begin position="107"/>
        <end position="132"/>
    </location>
</feature>
<sequence length="660" mass="76370">MRSKTSLFSKQLLKQDLLSTGWIGIVYFAGLIFALPFNILMRESDNQFDYSYEFENLLDSNGEIQLFLHYIIPVALGVFLFRYMQVKNASDFIHSLPLKRGRLFNQHFIAGVFMLIVPLIITAVLLAVMQPVLDLQAVYSQKDIWQWFAASAVFTLLLFSSSVFIAMFTGISAVQGVLTYIFLLFPAGILVLIYSNLNFLLYGFPGNFLNGSKIAQYSPLTDFLEYYNFEFSGWKIGCYIVITLLLYGLALFIYQKRPVEASTQPMVFRQARPIFKYGVTACMMLFGGYYFGETERQYEWIIFGYLLGSLLGYLIAEMVLQKNWRVFGKWKGYAAFILTAVAVFVLLSIDITGYERRVPDSENIESVYFSEDQSYINEENAAELIRKQAIHEQETIENIRKLHEHFVEEPSNILSSKRTGEQRVFISYQLSNGSMVNREYYLDPAKNYETYLKPIYESDEYKEIKNRILTMDAGVVDELGIYNDATRQKTAAVVDPVKVANAIKLLKQDIYDQSYQEMVSPLDTMAYIVVSVGENTTYHLPILRSYERFGQWLKENDLYDKSVIQAEDVSHALILDNRIERTDPYRILMEQQNSDNGLVIEDNQQLQEALESTVADRYQYRINNNGYIVGFYFDNDDYPVIRSFSKDHVPAFVKDYFENQ</sequence>